<name>T1IPJ2_STRMM</name>
<dbReference type="EMBL" id="JH431263">
    <property type="status" value="NOT_ANNOTATED_CDS"/>
    <property type="molecule type" value="Genomic_DNA"/>
</dbReference>
<keyword evidence="8" id="KW-1185">Reference proteome</keyword>
<dbReference type="InterPro" id="IPR001680">
    <property type="entry name" value="WD40_rpt"/>
</dbReference>
<dbReference type="InterPro" id="IPR036322">
    <property type="entry name" value="WD40_repeat_dom_sf"/>
</dbReference>
<keyword evidence="3" id="KW-0677">Repeat</keyword>
<feature type="repeat" description="WD" evidence="5">
    <location>
        <begin position="103"/>
        <end position="143"/>
    </location>
</feature>
<dbReference type="PROSITE" id="PS50082">
    <property type="entry name" value="WD_REPEATS_2"/>
    <property type="match status" value="2"/>
</dbReference>
<feature type="compositionally biased region" description="Polar residues" evidence="6">
    <location>
        <begin position="332"/>
        <end position="345"/>
    </location>
</feature>
<dbReference type="InterPro" id="IPR015943">
    <property type="entry name" value="WD40/YVTN_repeat-like_dom_sf"/>
</dbReference>
<evidence type="ECO:0000256" key="4">
    <source>
        <dbReference type="ARBA" id="ARBA00023478"/>
    </source>
</evidence>
<dbReference type="PROSITE" id="PS00678">
    <property type="entry name" value="WD_REPEATS_1"/>
    <property type="match status" value="1"/>
</dbReference>
<dbReference type="eggNOG" id="KOG2444">
    <property type="taxonomic scope" value="Eukaryota"/>
</dbReference>
<organism evidence="7 8">
    <name type="scientific">Strigamia maritima</name>
    <name type="common">European centipede</name>
    <name type="synonym">Geophilus maritimus</name>
    <dbReference type="NCBI Taxonomy" id="126957"/>
    <lineage>
        <taxon>Eukaryota</taxon>
        <taxon>Metazoa</taxon>
        <taxon>Ecdysozoa</taxon>
        <taxon>Arthropoda</taxon>
        <taxon>Myriapoda</taxon>
        <taxon>Chilopoda</taxon>
        <taxon>Pleurostigmophora</taxon>
        <taxon>Geophilomorpha</taxon>
        <taxon>Linotaeniidae</taxon>
        <taxon>Strigamia</taxon>
    </lineage>
</organism>
<dbReference type="InterPro" id="IPR019775">
    <property type="entry name" value="WD40_repeat_CS"/>
</dbReference>
<dbReference type="PANTHER" id="PTHR44019:SF20">
    <property type="entry name" value="WD REPEAT-CONTAINING PROTEIN 55"/>
    <property type="match status" value="1"/>
</dbReference>
<reference evidence="7" key="2">
    <citation type="submission" date="2015-02" db="UniProtKB">
        <authorList>
            <consortium name="EnsemblMetazoa"/>
        </authorList>
    </citation>
    <scope>IDENTIFICATION</scope>
</reference>
<dbReference type="SMART" id="SM00320">
    <property type="entry name" value="WD40"/>
    <property type="match status" value="6"/>
</dbReference>
<evidence type="ECO:0000256" key="2">
    <source>
        <dbReference type="ARBA" id="ARBA00022574"/>
    </source>
</evidence>
<dbReference type="HOGENOM" id="CLU_035848_0_0_1"/>
<dbReference type="Proteomes" id="UP000014500">
    <property type="component" value="Unassembled WGS sequence"/>
</dbReference>
<keyword evidence="2 5" id="KW-0853">WD repeat</keyword>
<evidence type="ECO:0000256" key="5">
    <source>
        <dbReference type="PROSITE-ProRule" id="PRU00221"/>
    </source>
</evidence>
<reference evidence="8" key="1">
    <citation type="submission" date="2011-05" db="EMBL/GenBank/DDBJ databases">
        <authorList>
            <person name="Richards S.R."/>
            <person name="Qu J."/>
            <person name="Jiang H."/>
            <person name="Jhangiani S.N."/>
            <person name="Agravi P."/>
            <person name="Goodspeed R."/>
            <person name="Gross S."/>
            <person name="Mandapat C."/>
            <person name="Jackson L."/>
            <person name="Mathew T."/>
            <person name="Pu L."/>
            <person name="Thornton R."/>
            <person name="Saada N."/>
            <person name="Wilczek-Boney K.B."/>
            <person name="Lee S."/>
            <person name="Kovar C."/>
            <person name="Wu Y."/>
            <person name="Scherer S.E."/>
            <person name="Worley K.C."/>
            <person name="Muzny D.M."/>
            <person name="Gibbs R."/>
        </authorList>
    </citation>
    <scope>NUCLEOTIDE SEQUENCE</scope>
    <source>
        <strain evidence="8">Brora</strain>
    </source>
</reference>
<evidence type="ECO:0000256" key="3">
    <source>
        <dbReference type="ARBA" id="ARBA00022737"/>
    </source>
</evidence>
<dbReference type="Pfam" id="PF24796">
    <property type="entry name" value="WDR55"/>
    <property type="match status" value="1"/>
</dbReference>
<dbReference type="Gene3D" id="2.130.10.10">
    <property type="entry name" value="YVTN repeat-like/Quinoprotein amine dehydrogenase"/>
    <property type="match status" value="2"/>
</dbReference>
<evidence type="ECO:0000256" key="6">
    <source>
        <dbReference type="SAM" id="MobiDB-lite"/>
    </source>
</evidence>
<sequence>MASDQVDAPCKLVPDDIKLDSSVVDVCFHPDRDVVAACTVGSEVLVYSYSNESNHLLLKLNHHKKPCRGVQFSHDGSKLFSISVDRSIQAVDMTTGATVHKIVKAHESPIYSFLVIDDYLLATGDDDGVFKVWDYRRATPIFEQKQMEDYISCMTINEEKKILLATSGEGTLTAFNVRAKRMELQSEPFDSEMLSVSIIKRGTKAVVGDGEGVFNIFNWGEFGNISDRFPENDSSVDCMIPITENIVCTGSIDGKLRAVNLLPNRVIGIVGEHEDFPIESLSLSKDKKLLASCSQDETIKFWDIGYLHKEKVSDKNKAKASVKKKHLKSSKTNPYNFFSGLESTE</sequence>
<dbReference type="InterPro" id="IPR050505">
    <property type="entry name" value="WDR55/POC1"/>
</dbReference>
<evidence type="ECO:0000256" key="1">
    <source>
        <dbReference type="ARBA" id="ARBA00007625"/>
    </source>
</evidence>
<protein>
    <recommendedName>
        <fullName evidence="4">WD repeat-containing protein 55 homolog</fullName>
    </recommendedName>
</protein>
<evidence type="ECO:0000313" key="8">
    <source>
        <dbReference type="Proteomes" id="UP000014500"/>
    </source>
</evidence>
<dbReference type="SUPFAM" id="SSF50978">
    <property type="entry name" value="WD40 repeat-like"/>
    <property type="match status" value="1"/>
</dbReference>
<dbReference type="EnsemblMetazoa" id="SMAR002944-RA">
    <property type="protein sequence ID" value="SMAR002944-PA"/>
    <property type="gene ID" value="SMAR002944"/>
</dbReference>
<feature type="region of interest" description="Disordered" evidence="6">
    <location>
        <begin position="313"/>
        <end position="345"/>
    </location>
</feature>
<feature type="repeat" description="WD" evidence="5">
    <location>
        <begin position="278"/>
        <end position="304"/>
    </location>
</feature>
<dbReference type="PANTHER" id="PTHR44019">
    <property type="entry name" value="WD REPEAT-CONTAINING PROTEIN 55"/>
    <property type="match status" value="1"/>
</dbReference>
<dbReference type="AlphaFoldDB" id="T1IPJ2"/>
<dbReference type="OMA" id="QAIHPTE"/>
<feature type="compositionally biased region" description="Basic residues" evidence="6">
    <location>
        <begin position="318"/>
        <end position="329"/>
    </location>
</feature>
<accession>T1IPJ2</accession>
<comment type="similarity">
    <text evidence="1">Belongs to the WD repeat WDR55 family.</text>
</comment>
<dbReference type="PhylomeDB" id="T1IPJ2"/>
<evidence type="ECO:0000313" key="7">
    <source>
        <dbReference type="EnsemblMetazoa" id="SMAR002944-PA"/>
    </source>
</evidence>
<proteinExistence type="inferred from homology"/>
<dbReference type="STRING" id="126957.T1IPJ2"/>